<comment type="cofactor">
    <cofactor evidence="2">
        <name>Mn(2+)</name>
        <dbReference type="ChEBI" id="CHEBI:29035"/>
    </cofactor>
</comment>
<dbReference type="Pfam" id="PF22613">
    <property type="entry name" value="Transketolase_C_1"/>
    <property type="match status" value="1"/>
</dbReference>
<dbReference type="PANTHER" id="PTHR43522">
    <property type="entry name" value="TRANSKETOLASE"/>
    <property type="match status" value="1"/>
</dbReference>
<dbReference type="PANTHER" id="PTHR43522:SF2">
    <property type="entry name" value="TRANSKETOLASE 1-RELATED"/>
    <property type="match status" value="1"/>
</dbReference>
<reference evidence="15" key="2">
    <citation type="journal article" date="2014" name="ISME J.">
        <title>Microbial stratification in low pH oxic and suboxic macroscopic growths along an acid mine drainage.</title>
        <authorList>
            <person name="Mendez-Garcia C."/>
            <person name="Mesa V."/>
            <person name="Sprenger R.R."/>
            <person name="Richter M."/>
            <person name="Diez M.S."/>
            <person name="Solano J."/>
            <person name="Bargiela R."/>
            <person name="Golyshina O.V."/>
            <person name="Manteca A."/>
            <person name="Ramos J.L."/>
            <person name="Gallego J.R."/>
            <person name="Llorente I."/>
            <person name="Martins Dos Santos V.A."/>
            <person name="Jensen O.N."/>
            <person name="Pelaez A.I."/>
            <person name="Sanchez J."/>
            <person name="Ferrer M."/>
        </authorList>
    </citation>
    <scope>NUCLEOTIDE SEQUENCE</scope>
</reference>
<dbReference type="GO" id="GO:0004802">
    <property type="term" value="F:transketolase activity"/>
    <property type="evidence" value="ECO:0007669"/>
    <property type="project" value="UniProtKB-EC"/>
</dbReference>
<evidence type="ECO:0000256" key="9">
    <source>
        <dbReference type="ARBA" id="ARBA00022723"/>
    </source>
</evidence>
<dbReference type="GO" id="GO:0006098">
    <property type="term" value="P:pentose-phosphate shunt"/>
    <property type="evidence" value="ECO:0007669"/>
    <property type="project" value="TreeGrafter"/>
</dbReference>
<proteinExistence type="predicted"/>
<gene>
    <name evidence="15" type="ORF">B1B_16277</name>
</gene>
<comment type="cofactor">
    <cofactor evidence="5">
        <name>thiamine diphosphate</name>
        <dbReference type="ChEBI" id="CHEBI:58937"/>
    </cofactor>
</comment>
<feature type="domain" description="Transketolase-like pyrimidine-binding" evidence="14">
    <location>
        <begin position="1"/>
        <end position="161"/>
    </location>
</feature>
<dbReference type="GO" id="GO:0046872">
    <property type="term" value="F:metal ion binding"/>
    <property type="evidence" value="ECO:0007669"/>
    <property type="project" value="UniProtKB-KW"/>
</dbReference>
<comment type="catalytic activity">
    <reaction evidence="13">
        <text>D-sedoheptulose 7-phosphate + D-glyceraldehyde 3-phosphate = aldehydo-D-ribose 5-phosphate + D-xylulose 5-phosphate</text>
        <dbReference type="Rhea" id="RHEA:10508"/>
        <dbReference type="ChEBI" id="CHEBI:57483"/>
        <dbReference type="ChEBI" id="CHEBI:57737"/>
        <dbReference type="ChEBI" id="CHEBI:58273"/>
        <dbReference type="ChEBI" id="CHEBI:59776"/>
        <dbReference type="EC" id="2.2.1.1"/>
    </reaction>
</comment>
<keyword evidence="12" id="KW-0786">Thiamine pyrophosphate</keyword>
<evidence type="ECO:0000256" key="1">
    <source>
        <dbReference type="ARBA" id="ARBA00001913"/>
    </source>
</evidence>
<evidence type="ECO:0000256" key="13">
    <source>
        <dbReference type="ARBA" id="ARBA00049473"/>
    </source>
</evidence>
<evidence type="ECO:0000259" key="14">
    <source>
        <dbReference type="SMART" id="SM00861"/>
    </source>
</evidence>
<dbReference type="InterPro" id="IPR033247">
    <property type="entry name" value="Transketolase_fam"/>
</dbReference>
<dbReference type="InterPro" id="IPR029061">
    <property type="entry name" value="THDP-binding"/>
</dbReference>
<comment type="cofactor">
    <cofactor evidence="4">
        <name>Mg(2+)</name>
        <dbReference type="ChEBI" id="CHEBI:18420"/>
    </cofactor>
</comment>
<dbReference type="EC" id="2.2.1.1" evidence="7"/>
<dbReference type="InterPro" id="IPR005475">
    <property type="entry name" value="Transketolase-like_Pyr-bd"/>
</dbReference>
<evidence type="ECO:0000256" key="10">
    <source>
        <dbReference type="ARBA" id="ARBA00022837"/>
    </source>
</evidence>
<keyword evidence="9" id="KW-0479">Metal-binding</keyword>
<dbReference type="GO" id="GO:0016491">
    <property type="term" value="F:oxidoreductase activity"/>
    <property type="evidence" value="ECO:0007669"/>
    <property type="project" value="UniProtKB-KW"/>
</dbReference>
<comment type="cofactor">
    <cofactor evidence="3">
        <name>Co(2+)</name>
        <dbReference type="ChEBI" id="CHEBI:48828"/>
    </cofactor>
</comment>
<evidence type="ECO:0000313" key="15">
    <source>
        <dbReference type="EMBL" id="EQD37044.1"/>
    </source>
</evidence>
<evidence type="ECO:0000256" key="8">
    <source>
        <dbReference type="ARBA" id="ARBA00022679"/>
    </source>
</evidence>
<dbReference type="InterPro" id="IPR009014">
    <property type="entry name" value="Transketo_C/PFOR_II"/>
</dbReference>
<name>T1A830_9ZZZZ</name>
<dbReference type="CDD" id="cd07033">
    <property type="entry name" value="TPP_PYR_DXS_TK_like"/>
    <property type="match status" value="1"/>
</dbReference>
<evidence type="ECO:0000256" key="12">
    <source>
        <dbReference type="ARBA" id="ARBA00023052"/>
    </source>
</evidence>
<dbReference type="Gene3D" id="3.40.50.920">
    <property type="match status" value="1"/>
</dbReference>
<dbReference type="SUPFAM" id="SSF52518">
    <property type="entry name" value="Thiamin diphosphate-binding fold (THDP-binding)"/>
    <property type="match status" value="1"/>
</dbReference>
<keyword evidence="11" id="KW-0460">Magnesium</keyword>
<comment type="subunit">
    <text evidence="6">Homodimer.</text>
</comment>
<dbReference type="FunFam" id="3.40.50.970:FF:000045">
    <property type="entry name" value="Transketolase"/>
    <property type="match status" value="1"/>
</dbReference>
<dbReference type="Pfam" id="PF02779">
    <property type="entry name" value="Transket_pyr"/>
    <property type="match status" value="1"/>
</dbReference>
<reference evidence="15" key="1">
    <citation type="submission" date="2013-08" db="EMBL/GenBank/DDBJ databases">
        <authorList>
            <person name="Mendez C."/>
            <person name="Richter M."/>
            <person name="Ferrer M."/>
            <person name="Sanchez J."/>
        </authorList>
    </citation>
    <scope>NUCLEOTIDE SEQUENCE</scope>
</reference>
<protein>
    <recommendedName>
        <fullName evidence="7">transketolase</fullName>
        <ecNumber evidence="7">2.2.1.1</ecNumber>
    </recommendedName>
</protein>
<organism evidence="15">
    <name type="scientific">mine drainage metagenome</name>
    <dbReference type="NCBI Taxonomy" id="410659"/>
    <lineage>
        <taxon>unclassified sequences</taxon>
        <taxon>metagenomes</taxon>
        <taxon>ecological metagenomes</taxon>
    </lineage>
</organism>
<dbReference type="AlphaFoldDB" id="T1A830"/>
<evidence type="ECO:0000256" key="5">
    <source>
        <dbReference type="ARBA" id="ARBA00001964"/>
    </source>
</evidence>
<evidence type="ECO:0000256" key="7">
    <source>
        <dbReference type="ARBA" id="ARBA00013152"/>
    </source>
</evidence>
<comment type="cofactor">
    <cofactor evidence="1">
        <name>Ca(2+)</name>
        <dbReference type="ChEBI" id="CHEBI:29108"/>
    </cofactor>
</comment>
<evidence type="ECO:0000256" key="3">
    <source>
        <dbReference type="ARBA" id="ARBA00001941"/>
    </source>
</evidence>
<dbReference type="InterPro" id="IPR055152">
    <property type="entry name" value="Transketolase-like_C_2"/>
</dbReference>
<comment type="caution">
    <text evidence="15">The sequence shown here is derived from an EMBL/GenBank/DDBJ whole genome shotgun (WGS) entry which is preliminary data.</text>
</comment>
<dbReference type="SMART" id="SM00861">
    <property type="entry name" value="Transket_pyr"/>
    <property type="match status" value="1"/>
</dbReference>
<keyword evidence="15" id="KW-0560">Oxidoreductase</keyword>
<accession>T1A830</accession>
<feature type="non-terminal residue" evidence="15">
    <location>
        <position position="266"/>
    </location>
</feature>
<sequence length="266" mass="28416">MQALAAAEPAFVGGSADLNPSTKTFLEGFGDWSANGTCGRNIHYGVRENAMVAISNGMALHGGVLPFASTFLIFSDYARPSIRLAALQRTHVVLVFTHDSVAVGEDGPTHQPVEQLVSMRAIPGLVLLRPADANETVEAWRIAARRSGPVALALTRQKVPVLDPATVPLREGVAFGAYPVAGPVGRAPDVVLIGTGSEVHLCLATRERLEREGLSVRVVSMPSWELFDEAPPEYRDQVLPPGVPRVAVEAGSPIGWERYVGDRRAV</sequence>
<dbReference type="GO" id="GO:0005829">
    <property type="term" value="C:cytosol"/>
    <property type="evidence" value="ECO:0007669"/>
    <property type="project" value="TreeGrafter"/>
</dbReference>
<evidence type="ECO:0000256" key="6">
    <source>
        <dbReference type="ARBA" id="ARBA00011738"/>
    </source>
</evidence>
<evidence type="ECO:0000256" key="11">
    <source>
        <dbReference type="ARBA" id="ARBA00022842"/>
    </source>
</evidence>
<evidence type="ECO:0000256" key="4">
    <source>
        <dbReference type="ARBA" id="ARBA00001946"/>
    </source>
</evidence>
<dbReference type="Gene3D" id="3.40.50.970">
    <property type="match status" value="1"/>
</dbReference>
<evidence type="ECO:0000256" key="2">
    <source>
        <dbReference type="ARBA" id="ARBA00001936"/>
    </source>
</evidence>
<dbReference type="EMBL" id="AUZY01010826">
    <property type="protein sequence ID" value="EQD37044.1"/>
    <property type="molecule type" value="Genomic_DNA"/>
</dbReference>
<dbReference type="SUPFAM" id="SSF52922">
    <property type="entry name" value="TK C-terminal domain-like"/>
    <property type="match status" value="1"/>
</dbReference>
<keyword evidence="8" id="KW-0808">Transferase</keyword>
<keyword evidence="10" id="KW-0106">Calcium</keyword>